<dbReference type="Pfam" id="PF00069">
    <property type="entry name" value="Pkinase"/>
    <property type="match status" value="1"/>
</dbReference>
<sequence>MAQIHFNDVSRKLKGSLQSQFVNDKFATVATPENVLTPDNLRRVYQSLAVSEGVVELESTIDEEEFAQIVQREKVHTFLAVLLYANCSAHAVWTFVSKLVPPDNHDDAEPPYSLPADKKYLQRLFDNDGETVTSFYQAQPHFSTVVLRAGENVKVRNDEMCPLPYREDKKIGDGSFGNVFKVKIVKGHFITNGNPNTSDVEVARKDYVYEDNAKQSFEDEIKAMAKISGGILTHDNILQNFCTLEIEGTTPKFSLFMPLAIMDLNTYMNSDRNTMDTDARRRLIRSALGLARGLQHLHGGIETRDGDRLVCYHMDLKPANILLFPDERRGDEPPHEDDRIWKISDFGISRVKEIQKNTGRDKVLDLRQLFKSTEKESGASATRNRRGRGTYLPSEAEMSSREMNHKSDVWSLGCVISELFTYMEEGSEGLDRYSKKRLQQSRERADVFYQTSKFGNGYGMNTEVHSQHKRLIKTAERRWSWEGEAVADMLEFLENKVLQPDKNKRCNAAEVASVLKKTGDSYRIRDPGAAVSTKKWLKSNVKRLFP</sequence>
<protein>
    <submittedName>
        <fullName evidence="7">Protein kinase domain-containing protein</fullName>
    </submittedName>
</protein>
<dbReference type="GO" id="GO:0004674">
    <property type="term" value="F:protein serine/threonine kinase activity"/>
    <property type="evidence" value="ECO:0007669"/>
    <property type="project" value="TreeGrafter"/>
</dbReference>
<evidence type="ECO:0000256" key="2">
    <source>
        <dbReference type="ARBA" id="ARBA00022741"/>
    </source>
</evidence>
<dbReference type="PANTHER" id="PTHR44329:SF288">
    <property type="entry name" value="MITOGEN-ACTIVATED PROTEIN KINASE KINASE KINASE 20"/>
    <property type="match status" value="1"/>
</dbReference>
<evidence type="ECO:0000256" key="5">
    <source>
        <dbReference type="SAM" id="MobiDB-lite"/>
    </source>
</evidence>
<accession>A0A8H6KNG0</accession>
<dbReference type="InterPro" id="IPR008271">
    <property type="entry name" value="Ser/Thr_kinase_AS"/>
</dbReference>
<dbReference type="PROSITE" id="PS00108">
    <property type="entry name" value="PROTEIN_KINASE_ST"/>
    <property type="match status" value="1"/>
</dbReference>
<keyword evidence="4" id="KW-0067">ATP-binding</keyword>
<dbReference type="GO" id="GO:0005524">
    <property type="term" value="F:ATP binding"/>
    <property type="evidence" value="ECO:0007669"/>
    <property type="project" value="UniProtKB-KW"/>
</dbReference>
<dbReference type="AlphaFoldDB" id="A0A8H6KNG0"/>
<feature type="domain" description="Protein kinase" evidence="6">
    <location>
        <begin position="165"/>
        <end position="523"/>
    </location>
</feature>
<dbReference type="OrthoDB" id="5986190at2759"/>
<keyword evidence="8" id="KW-1185">Reference proteome</keyword>
<keyword evidence="3 7" id="KW-0418">Kinase</keyword>
<organism evidence="7 8">
    <name type="scientific">Colletotrichum musicola</name>
    <dbReference type="NCBI Taxonomy" id="2175873"/>
    <lineage>
        <taxon>Eukaryota</taxon>
        <taxon>Fungi</taxon>
        <taxon>Dikarya</taxon>
        <taxon>Ascomycota</taxon>
        <taxon>Pezizomycotina</taxon>
        <taxon>Sordariomycetes</taxon>
        <taxon>Hypocreomycetidae</taxon>
        <taxon>Glomerellales</taxon>
        <taxon>Glomerellaceae</taxon>
        <taxon>Colletotrichum</taxon>
        <taxon>Colletotrichum orchidearum species complex</taxon>
    </lineage>
</organism>
<evidence type="ECO:0000313" key="8">
    <source>
        <dbReference type="Proteomes" id="UP000639643"/>
    </source>
</evidence>
<dbReference type="InterPro" id="IPR011009">
    <property type="entry name" value="Kinase-like_dom_sf"/>
</dbReference>
<dbReference type="Gene3D" id="1.10.510.10">
    <property type="entry name" value="Transferase(Phosphotransferase) domain 1"/>
    <property type="match status" value="1"/>
</dbReference>
<dbReference type="Gene3D" id="3.30.200.20">
    <property type="entry name" value="Phosphorylase Kinase, domain 1"/>
    <property type="match status" value="1"/>
</dbReference>
<dbReference type="PANTHER" id="PTHR44329">
    <property type="entry name" value="SERINE/THREONINE-PROTEIN KINASE TNNI3K-RELATED"/>
    <property type="match status" value="1"/>
</dbReference>
<dbReference type="InterPro" id="IPR000719">
    <property type="entry name" value="Prot_kinase_dom"/>
</dbReference>
<keyword evidence="1" id="KW-0808">Transferase</keyword>
<evidence type="ECO:0000256" key="4">
    <source>
        <dbReference type="ARBA" id="ARBA00022840"/>
    </source>
</evidence>
<keyword evidence="2" id="KW-0547">Nucleotide-binding</keyword>
<proteinExistence type="predicted"/>
<dbReference type="Proteomes" id="UP000639643">
    <property type="component" value="Unassembled WGS sequence"/>
</dbReference>
<feature type="region of interest" description="Disordered" evidence="5">
    <location>
        <begin position="374"/>
        <end position="398"/>
    </location>
</feature>
<dbReference type="SUPFAM" id="SSF56112">
    <property type="entry name" value="Protein kinase-like (PK-like)"/>
    <property type="match status" value="1"/>
</dbReference>
<comment type="caution">
    <text evidence="7">The sequence shown here is derived from an EMBL/GenBank/DDBJ whole genome shotgun (WGS) entry which is preliminary data.</text>
</comment>
<dbReference type="EMBL" id="WIGM01000191">
    <property type="protein sequence ID" value="KAF6834742.1"/>
    <property type="molecule type" value="Genomic_DNA"/>
</dbReference>
<evidence type="ECO:0000256" key="1">
    <source>
        <dbReference type="ARBA" id="ARBA00022679"/>
    </source>
</evidence>
<reference evidence="7" key="1">
    <citation type="journal article" date="2020" name="Phytopathology">
        <title>Genome Sequence Resources of Colletotrichum truncatum, C. plurivorum, C. musicola, and C. sojae: Four Species Pathogenic to Soybean (Glycine max).</title>
        <authorList>
            <person name="Rogerio F."/>
            <person name="Boufleur T.R."/>
            <person name="Ciampi-Guillardi M."/>
            <person name="Sukno S.A."/>
            <person name="Thon M.R."/>
            <person name="Massola Junior N.S."/>
            <person name="Baroncelli R."/>
        </authorList>
    </citation>
    <scope>NUCLEOTIDE SEQUENCE</scope>
    <source>
        <strain evidence="7">LFN0074</strain>
    </source>
</reference>
<name>A0A8H6KNG0_9PEZI</name>
<gene>
    <name evidence="7" type="ORF">CMUS01_06059</name>
</gene>
<dbReference type="CDD" id="cd00180">
    <property type="entry name" value="PKc"/>
    <property type="match status" value="1"/>
</dbReference>
<dbReference type="SMART" id="SM00220">
    <property type="entry name" value="S_TKc"/>
    <property type="match status" value="1"/>
</dbReference>
<evidence type="ECO:0000259" key="6">
    <source>
        <dbReference type="PROSITE" id="PS50011"/>
    </source>
</evidence>
<evidence type="ECO:0000313" key="7">
    <source>
        <dbReference type="EMBL" id="KAF6834742.1"/>
    </source>
</evidence>
<evidence type="ECO:0000256" key="3">
    <source>
        <dbReference type="ARBA" id="ARBA00022777"/>
    </source>
</evidence>
<dbReference type="PROSITE" id="PS50011">
    <property type="entry name" value="PROTEIN_KINASE_DOM"/>
    <property type="match status" value="1"/>
</dbReference>
<dbReference type="InterPro" id="IPR051681">
    <property type="entry name" value="Ser/Thr_Kinases-Pseudokinases"/>
</dbReference>